<dbReference type="Proteomes" id="UP001528411">
    <property type="component" value="Unassembled WGS sequence"/>
</dbReference>
<comment type="caution">
    <text evidence="1">The sequence shown here is derived from an EMBL/GenBank/DDBJ whole genome shotgun (WGS) entry which is preliminary data.</text>
</comment>
<reference evidence="1 2" key="1">
    <citation type="submission" date="2023-01" db="EMBL/GenBank/DDBJ databases">
        <title>Psychrosphaera sp. nov., isolated from marine algae.</title>
        <authorList>
            <person name="Bayburt H."/>
            <person name="Choi B.J."/>
            <person name="Kim J.M."/>
            <person name="Choi D.G."/>
            <person name="Jeon C.O."/>
        </authorList>
    </citation>
    <scope>NUCLEOTIDE SEQUENCE [LARGE SCALE GENOMIC DNA]</scope>
    <source>
        <strain evidence="1 2">G1-22</strain>
    </source>
</reference>
<sequence>MYNGWLSANGDCGSDITGVVTNVESSSDNGATTVKVSMKVLSGQKTTIKVAHQLK</sequence>
<protein>
    <submittedName>
        <fullName evidence="1">Uncharacterized protein</fullName>
    </submittedName>
</protein>
<keyword evidence="2" id="KW-1185">Reference proteome</keyword>
<name>A0ABT5FFD7_9GAMM</name>
<organism evidence="1 2">
    <name type="scientific">Psychrosphaera algicola</name>
    <dbReference type="NCBI Taxonomy" id="3023714"/>
    <lineage>
        <taxon>Bacteria</taxon>
        <taxon>Pseudomonadati</taxon>
        <taxon>Pseudomonadota</taxon>
        <taxon>Gammaproteobacteria</taxon>
        <taxon>Alteromonadales</taxon>
        <taxon>Pseudoalteromonadaceae</taxon>
        <taxon>Psychrosphaera</taxon>
    </lineage>
</organism>
<gene>
    <name evidence="1" type="ORF">PN838_11790</name>
</gene>
<dbReference type="RefSeq" id="WP_272180795.1">
    <property type="nucleotide sequence ID" value="NZ_JAQOMS010000002.1"/>
</dbReference>
<accession>A0ABT5FFD7</accession>
<proteinExistence type="predicted"/>
<evidence type="ECO:0000313" key="2">
    <source>
        <dbReference type="Proteomes" id="UP001528411"/>
    </source>
</evidence>
<evidence type="ECO:0000313" key="1">
    <source>
        <dbReference type="EMBL" id="MDC2889340.1"/>
    </source>
</evidence>
<dbReference type="EMBL" id="JAQOMS010000002">
    <property type="protein sequence ID" value="MDC2889340.1"/>
    <property type="molecule type" value="Genomic_DNA"/>
</dbReference>